<dbReference type="InterPro" id="IPR008197">
    <property type="entry name" value="WAP_dom"/>
</dbReference>
<keyword evidence="1" id="KW-0732">Signal</keyword>
<dbReference type="GO" id="GO:0019731">
    <property type="term" value="P:antibacterial humoral response"/>
    <property type="evidence" value="ECO:0007669"/>
    <property type="project" value="TreeGrafter"/>
</dbReference>
<dbReference type="InterPro" id="IPR036645">
    <property type="entry name" value="Elafin-like_sf"/>
</dbReference>
<organism evidence="3 4">
    <name type="scientific">Gasterosteus aculeatus aculeatus</name>
    <name type="common">three-spined stickleback</name>
    <dbReference type="NCBI Taxonomy" id="481459"/>
    <lineage>
        <taxon>Eukaryota</taxon>
        <taxon>Metazoa</taxon>
        <taxon>Chordata</taxon>
        <taxon>Craniata</taxon>
        <taxon>Vertebrata</taxon>
        <taxon>Euteleostomi</taxon>
        <taxon>Actinopterygii</taxon>
        <taxon>Neopterygii</taxon>
        <taxon>Teleostei</taxon>
        <taxon>Neoteleostei</taxon>
        <taxon>Acanthomorphata</taxon>
        <taxon>Eupercaria</taxon>
        <taxon>Perciformes</taxon>
        <taxon>Cottioidei</taxon>
        <taxon>Gasterosteales</taxon>
        <taxon>Gasterosteidae</taxon>
        <taxon>Gasterosteus</taxon>
    </lineage>
</organism>
<feature type="chain" id="PRO_5042932921" evidence="1">
    <location>
        <begin position="24"/>
        <end position="125"/>
    </location>
</feature>
<dbReference type="Gene3D" id="4.10.75.10">
    <property type="entry name" value="Elafin-like"/>
    <property type="match status" value="2"/>
</dbReference>
<reference evidence="3 4" key="1">
    <citation type="journal article" date="2021" name="G3 (Bethesda)">
        <title>Improved contiguity of the threespine stickleback genome using long-read sequencing.</title>
        <authorList>
            <person name="Nath S."/>
            <person name="Shaw D.E."/>
            <person name="White M.A."/>
        </authorList>
    </citation>
    <scope>NUCLEOTIDE SEQUENCE [LARGE SCALE GENOMIC DNA]</scope>
    <source>
        <strain evidence="3 4">Lake Benthic</strain>
    </source>
</reference>
<proteinExistence type="predicted"/>
<dbReference type="SUPFAM" id="SSF57256">
    <property type="entry name" value="Elafin-like"/>
    <property type="match status" value="2"/>
</dbReference>
<keyword evidence="4" id="KW-1185">Reference proteome</keyword>
<dbReference type="PROSITE" id="PS51390">
    <property type="entry name" value="WAP"/>
    <property type="match status" value="2"/>
</dbReference>
<name>A0AAQ4RSQ4_GASAC</name>
<dbReference type="GO" id="GO:0005615">
    <property type="term" value="C:extracellular space"/>
    <property type="evidence" value="ECO:0007669"/>
    <property type="project" value="TreeGrafter"/>
</dbReference>
<evidence type="ECO:0000259" key="2">
    <source>
        <dbReference type="PROSITE" id="PS51390"/>
    </source>
</evidence>
<dbReference type="SMART" id="SM00217">
    <property type="entry name" value="WAP"/>
    <property type="match status" value="2"/>
</dbReference>
<dbReference type="GO" id="GO:0004867">
    <property type="term" value="F:serine-type endopeptidase inhibitor activity"/>
    <property type="evidence" value="ECO:0007669"/>
    <property type="project" value="TreeGrafter"/>
</dbReference>
<evidence type="ECO:0000313" key="3">
    <source>
        <dbReference type="Ensembl" id="ENSGACP00000065141.1"/>
    </source>
</evidence>
<dbReference type="PANTHER" id="PTHR19441">
    <property type="entry name" value="WHEY ACDIC PROTEIN WAP"/>
    <property type="match status" value="1"/>
</dbReference>
<feature type="domain" description="WAP" evidence="2">
    <location>
        <begin position="74"/>
        <end position="119"/>
    </location>
</feature>
<reference evidence="3" key="3">
    <citation type="submission" date="2025-09" db="UniProtKB">
        <authorList>
            <consortium name="Ensembl"/>
        </authorList>
    </citation>
    <scope>IDENTIFICATION</scope>
</reference>
<feature type="signal peptide" evidence="1">
    <location>
        <begin position="1"/>
        <end position="23"/>
    </location>
</feature>
<dbReference type="CDD" id="cd00199">
    <property type="entry name" value="WAP"/>
    <property type="match status" value="1"/>
</dbReference>
<dbReference type="Ensembl" id="ENSGACT00000031592.1">
    <property type="protein sequence ID" value="ENSGACP00000065141.1"/>
    <property type="gene ID" value="ENSGACG00000031566.1"/>
</dbReference>
<dbReference type="Pfam" id="PF00095">
    <property type="entry name" value="WAP"/>
    <property type="match status" value="2"/>
</dbReference>
<sequence length="125" mass="13197">MEQLGPAVCVILALSAFVHHGIATAQKGGYVPGVCPLSHRLFGLCVELCSNDSVCPDDQKCCSNGCGHVCTAPYKVKPGLCPPPVGISLCAFLCQQDGQCPEEKKCCTTSCGLDCRDPLRKSPRD</sequence>
<reference evidence="3" key="2">
    <citation type="submission" date="2025-08" db="UniProtKB">
        <authorList>
            <consortium name="Ensembl"/>
        </authorList>
    </citation>
    <scope>IDENTIFICATION</scope>
</reference>
<evidence type="ECO:0000256" key="1">
    <source>
        <dbReference type="SAM" id="SignalP"/>
    </source>
</evidence>
<dbReference type="AlphaFoldDB" id="A0AAQ4RSQ4"/>
<evidence type="ECO:0000313" key="4">
    <source>
        <dbReference type="Proteomes" id="UP000007635"/>
    </source>
</evidence>
<dbReference type="Proteomes" id="UP000007635">
    <property type="component" value="Chromosome XII"/>
</dbReference>
<feature type="domain" description="WAP" evidence="2">
    <location>
        <begin position="28"/>
        <end position="73"/>
    </location>
</feature>
<dbReference type="PRINTS" id="PR00003">
    <property type="entry name" value="4DISULPHCORE"/>
</dbReference>
<protein>
    <submittedName>
        <fullName evidence="3">WAP four-disulfide core domain 2</fullName>
    </submittedName>
</protein>
<dbReference type="PANTHER" id="PTHR19441:SF95">
    <property type="entry name" value="PERLWAPIN ISOFORM X1"/>
    <property type="match status" value="1"/>
</dbReference>
<dbReference type="GO" id="GO:0045087">
    <property type="term" value="P:innate immune response"/>
    <property type="evidence" value="ECO:0007669"/>
    <property type="project" value="TreeGrafter"/>
</dbReference>
<accession>A0AAQ4RSQ4</accession>
<dbReference type="InterPro" id="IPR050514">
    <property type="entry name" value="WAP_four-disulfide_core"/>
</dbReference>
<dbReference type="GeneTree" id="ENSGT00940000165527"/>